<evidence type="ECO:0000256" key="1">
    <source>
        <dbReference type="SAM" id="MobiDB-lite"/>
    </source>
</evidence>
<evidence type="ECO:0000313" key="2">
    <source>
        <dbReference type="EMBL" id="KAG2246592.1"/>
    </source>
</evidence>
<organism evidence="2 3">
    <name type="scientific">Brassica carinata</name>
    <name type="common">Ethiopian mustard</name>
    <name type="synonym">Abyssinian cabbage</name>
    <dbReference type="NCBI Taxonomy" id="52824"/>
    <lineage>
        <taxon>Eukaryota</taxon>
        <taxon>Viridiplantae</taxon>
        <taxon>Streptophyta</taxon>
        <taxon>Embryophyta</taxon>
        <taxon>Tracheophyta</taxon>
        <taxon>Spermatophyta</taxon>
        <taxon>Magnoliopsida</taxon>
        <taxon>eudicotyledons</taxon>
        <taxon>Gunneridae</taxon>
        <taxon>Pentapetalae</taxon>
        <taxon>rosids</taxon>
        <taxon>malvids</taxon>
        <taxon>Brassicales</taxon>
        <taxon>Brassicaceae</taxon>
        <taxon>Brassiceae</taxon>
        <taxon>Brassica</taxon>
    </lineage>
</organism>
<dbReference type="OrthoDB" id="10470630at2759"/>
<reference evidence="2 3" key="1">
    <citation type="submission" date="2020-02" db="EMBL/GenBank/DDBJ databases">
        <authorList>
            <person name="Ma Q."/>
            <person name="Huang Y."/>
            <person name="Song X."/>
            <person name="Pei D."/>
        </authorList>
    </citation>
    <scope>NUCLEOTIDE SEQUENCE [LARGE SCALE GENOMIC DNA]</scope>
    <source>
        <strain evidence="2">Sxm20200214</strain>
        <tissue evidence="2">Leaf</tissue>
    </source>
</reference>
<dbReference type="EMBL" id="JAAMPC010000017">
    <property type="protein sequence ID" value="KAG2246592.1"/>
    <property type="molecule type" value="Genomic_DNA"/>
</dbReference>
<sequence length="133" mass="14878">MRLPKRFSTKYGYQMFQMPHVSWSDDNYYLKQVPVANNREAEEVPEGDGTDNTYGEDMVPGPTIVRLKKVPEGDGTDNTGGEDMFDSGITIMLLIQAHIVEGADVCKCITPDVLDVEVERMAVMIYEDNLGVL</sequence>
<keyword evidence="3" id="KW-1185">Reference proteome</keyword>
<gene>
    <name evidence="2" type="ORF">Bca52824_086220</name>
</gene>
<proteinExistence type="predicted"/>
<evidence type="ECO:0000313" key="3">
    <source>
        <dbReference type="Proteomes" id="UP000886595"/>
    </source>
</evidence>
<comment type="caution">
    <text evidence="2">The sequence shown here is derived from an EMBL/GenBank/DDBJ whole genome shotgun (WGS) entry which is preliminary data.</text>
</comment>
<protein>
    <submittedName>
        <fullName evidence="2">Uncharacterized protein</fullName>
    </submittedName>
</protein>
<dbReference type="AlphaFoldDB" id="A0A8X7P957"/>
<feature type="region of interest" description="Disordered" evidence="1">
    <location>
        <begin position="40"/>
        <end position="60"/>
    </location>
</feature>
<dbReference type="Proteomes" id="UP000886595">
    <property type="component" value="Unassembled WGS sequence"/>
</dbReference>
<name>A0A8X7P957_BRACI</name>
<accession>A0A8X7P957</accession>